<dbReference type="AlphaFoldDB" id="A0A9P7AM50"/>
<evidence type="ECO:0000313" key="1">
    <source>
        <dbReference type="EMBL" id="KAG1792278.1"/>
    </source>
</evidence>
<dbReference type="RefSeq" id="XP_041158915.1">
    <property type="nucleotide sequence ID" value="XM_041300273.1"/>
</dbReference>
<accession>A0A9P7AM50</accession>
<name>A0A9P7AM50_9AGAM</name>
<dbReference type="GeneID" id="64594037"/>
<dbReference type="EMBL" id="JABBWE010000037">
    <property type="protein sequence ID" value="KAG1792278.1"/>
    <property type="molecule type" value="Genomic_DNA"/>
</dbReference>
<dbReference type="Proteomes" id="UP000719766">
    <property type="component" value="Unassembled WGS sequence"/>
</dbReference>
<comment type="caution">
    <text evidence="1">The sequence shown here is derived from an EMBL/GenBank/DDBJ whole genome shotgun (WGS) entry which is preliminary data.</text>
</comment>
<proteinExistence type="predicted"/>
<protein>
    <submittedName>
        <fullName evidence="1">Uncharacterized protein</fullName>
    </submittedName>
</protein>
<sequence length="120" mass="13352">MENGDSECWEKRVVIFAMSTKNYEISGQSNIYAKVVAEYFGSEVHVNKHEALRTMGKHVIALATIGASKTGRDTDRTSARENIRSDAREMSDCAILHACDTYKSVVAELRAVDDARHCLV</sequence>
<organism evidence="1 2">
    <name type="scientific">Suillus plorans</name>
    <dbReference type="NCBI Taxonomy" id="116603"/>
    <lineage>
        <taxon>Eukaryota</taxon>
        <taxon>Fungi</taxon>
        <taxon>Dikarya</taxon>
        <taxon>Basidiomycota</taxon>
        <taxon>Agaricomycotina</taxon>
        <taxon>Agaricomycetes</taxon>
        <taxon>Agaricomycetidae</taxon>
        <taxon>Boletales</taxon>
        <taxon>Suillineae</taxon>
        <taxon>Suillaceae</taxon>
        <taxon>Suillus</taxon>
    </lineage>
</organism>
<gene>
    <name evidence="1" type="ORF">HD556DRAFT_1309355</name>
</gene>
<reference evidence="1" key="1">
    <citation type="journal article" date="2020" name="New Phytol.">
        <title>Comparative genomics reveals dynamic genome evolution in host specialist ectomycorrhizal fungi.</title>
        <authorList>
            <person name="Lofgren L.A."/>
            <person name="Nguyen N.H."/>
            <person name="Vilgalys R."/>
            <person name="Ruytinx J."/>
            <person name="Liao H.L."/>
            <person name="Branco S."/>
            <person name="Kuo A."/>
            <person name="LaButti K."/>
            <person name="Lipzen A."/>
            <person name="Andreopoulos W."/>
            <person name="Pangilinan J."/>
            <person name="Riley R."/>
            <person name="Hundley H."/>
            <person name="Na H."/>
            <person name="Barry K."/>
            <person name="Grigoriev I.V."/>
            <person name="Stajich J.E."/>
            <person name="Kennedy P.G."/>
        </authorList>
    </citation>
    <scope>NUCLEOTIDE SEQUENCE</scope>
    <source>
        <strain evidence="1">S12</strain>
    </source>
</reference>
<evidence type="ECO:0000313" key="2">
    <source>
        <dbReference type="Proteomes" id="UP000719766"/>
    </source>
</evidence>
<dbReference type="OrthoDB" id="2711430at2759"/>
<keyword evidence="2" id="KW-1185">Reference proteome</keyword>